<accession>A0A915IGT7</accession>
<evidence type="ECO:0000313" key="1">
    <source>
        <dbReference type="Proteomes" id="UP000887565"/>
    </source>
</evidence>
<protein>
    <submittedName>
        <fullName evidence="2">Uncharacterized protein</fullName>
    </submittedName>
</protein>
<reference evidence="2" key="1">
    <citation type="submission" date="2022-11" db="UniProtKB">
        <authorList>
            <consortium name="WormBaseParasite"/>
        </authorList>
    </citation>
    <scope>IDENTIFICATION</scope>
</reference>
<name>A0A915IGT7_ROMCU</name>
<dbReference type="Proteomes" id="UP000887565">
    <property type="component" value="Unplaced"/>
</dbReference>
<proteinExistence type="predicted"/>
<keyword evidence="1" id="KW-1185">Reference proteome</keyword>
<dbReference type="WBParaSite" id="nRc.2.0.1.t12526-RA">
    <property type="protein sequence ID" value="nRc.2.0.1.t12526-RA"/>
    <property type="gene ID" value="nRc.2.0.1.g12526"/>
</dbReference>
<evidence type="ECO:0000313" key="2">
    <source>
        <dbReference type="WBParaSite" id="nRc.2.0.1.t12526-RA"/>
    </source>
</evidence>
<organism evidence="1 2">
    <name type="scientific">Romanomermis culicivorax</name>
    <name type="common">Nematode worm</name>
    <dbReference type="NCBI Taxonomy" id="13658"/>
    <lineage>
        <taxon>Eukaryota</taxon>
        <taxon>Metazoa</taxon>
        <taxon>Ecdysozoa</taxon>
        <taxon>Nematoda</taxon>
        <taxon>Enoplea</taxon>
        <taxon>Dorylaimia</taxon>
        <taxon>Mermithida</taxon>
        <taxon>Mermithoidea</taxon>
        <taxon>Mermithidae</taxon>
        <taxon>Romanomermis</taxon>
    </lineage>
</organism>
<sequence>MDDCRSFILQVSSEKFAVKKTVPANNFGGRLHQSSKARAGAKPDNFKSVLRFSGCMKAKLNSSTR</sequence>
<dbReference type="AlphaFoldDB" id="A0A915IGT7"/>